<sequence length="85" mass="10149">MDHLIFQCPFSQSCWNLLNLQIPLQASTLQSLDLLKFELRSPLFKRIQPTVDGCCRTFKKELDLLQHRVKIKHKQHLEEWLNCFP</sequence>
<proteinExistence type="predicted"/>
<organism evidence="1">
    <name type="scientific">Panicum hallii</name>
    <dbReference type="NCBI Taxonomy" id="206008"/>
    <lineage>
        <taxon>Eukaryota</taxon>
        <taxon>Viridiplantae</taxon>
        <taxon>Streptophyta</taxon>
        <taxon>Embryophyta</taxon>
        <taxon>Tracheophyta</taxon>
        <taxon>Spermatophyta</taxon>
        <taxon>Magnoliopsida</taxon>
        <taxon>Liliopsida</taxon>
        <taxon>Poales</taxon>
        <taxon>Poaceae</taxon>
        <taxon>PACMAD clade</taxon>
        <taxon>Panicoideae</taxon>
        <taxon>Panicodae</taxon>
        <taxon>Paniceae</taxon>
        <taxon>Panicinae</taxon>
        <taxon>Panicum</taxon>
        <taxon>Panicum sect. Panicum</taxon>
    </lineage>
</organism>
<dbReference type="Gramene" id="PVH34306">
    <property type="protein sequence ID" value="PVH34306"/>
    <property type="gene ID" value="PAHAL_8G190400"/>
</dbReference>
<gene>
    <name evidence="1" type="ORF">PAHAL_8G190400</name>
</gene>
<reference evidence="1" key="1">
    <citation type="submission" date="2018-04" db="EMBL/GenBank/DDBJ databases">
        <title>WGS assembly of Panicum hallii.</title>
        <authorList>
            <person name="Lovell J."/>
            <person name="Jenkins J."/>
            <person name="Lowry D."/>
            <person name="Mamidi S."/>
            <person name="Sreedasyam A."/>
            <person name="Weng X."/>
            <person name="Barry K."/>
            <person name="Bonette J."/>
            <person name="Campitelli B."/>
            <person name="Daum C."/>
            <person name="Gordon S."/>
            <person name="Gould B."/>
            <person name="Lipzen A."/>
            <person name="Macqueen A."/>
            <person name="Palacio-Mejia J."/>
            <person name="Plott C."/>
            <person name="Shakirov E."/>
            <person name="Shu S."/>
            <person name="Yoshinaga Y."/>
            <person name="Zane M."/>
            <person name="Rokhsar D."/>
            <person name="Grimwood J."/>
            <person name="Schmutz J."/>
            <person name="Juenger T."/>
        </authorList>
    </citation>
    <scope>NUCLEOTIDE SEQUENCE [LARGE SCALE GENOMIC DNA]</scope>
    <source>
        <strain evidence="1">FIL2</strain>
    </source>
</reference>
<dbReference type="AlphaFoldDB" id="A0A2T8I9D9"/>
<protein>
    <submittedName>
        <fullName evidence="1">Uncharacterized protein</fullName>
    </submittedName>
</protein>
<accession>A0A2T8I9D9</accession>
<evidence type="ECO:0000313" key="1">
    <source>
        <dbReference type="EMBL" id="PVH34306.1"/>
    </source>
</evidence>
<name>A0A2T8I9D9_9POAL</name>
<dbReference type="Proteomes" id="UP000243499">
    <property type="component" value="Chromosome 8"/>
</dbReference>
<dbReference type="EMBL" id="CM008053">
    <property type="protein sequence ID" value="PVH34306.1"/>
    <property type="molecule type" value="Genomic_DNA"/>
</dbReference>